<gene>
    <name evidence="1" type="ORF">ACPOL_4263</name>
</gene>
<organism evidence="1 2">
    <name type="scientific">Acidisarcina polymorpha</name>
    <dbReference type="NCBI Taxonomy" id="2211140"/>
    <lineage>
        <taxon>Bacteria</taxon>
        <taxon>Pseudomonadati</taxon>
        <taxon>Acidobacteriota</taxon>
        <taxon>Terriglobia</taxon>
        <taxon>Terriglobales</taxon>
        <taxon>Acidobacteriaceae</taxon>
        <taxon>Acidisarcina</taxon>
    </lineage>
</organism>
<keyword evidence="2" id="KW-1185">Reference proteome</keyword>
<protein>
    <submittedName>
        <fullName evidence="1">Uncharacterized protein</fullName>
    </submittedName>
</protein>
<accession>A0A2Z5G360</accession>
<dbReference type="KEGG" id="abas:ACPOL_4263"/>
<evidence type="ECO:0000313" key="1">
    <source>
        <dbReference type="EMBL" id="AXC13538.1"/>
    </source>
</evidence>
<reference evidence="1 2" key="1">
    <citation type="journal article" date="2018" name="Front. Microbiol.">
        <title>Hydrolytic Capabilities as a Key to Environmental Success: Chitinolytic and Cellulolytic Acidobacteria From Acidic Sub-arctic Soils and Boreal Peatlands.</title>
        <authorList>
            <person name="Belova S.E."/>
            <person name="Ravin N.V."/>
            <person name="Pankratov T.A."/>
            <person name="Rakitin A.L."/>
            <person name="Ivanova A.A."/>
            <person name="Beletsky A.V."/>
            <person name="Mardanov A.V."/>
            <person name="Sinninghe Damste J.S."/>
            <person name="Dedysh S.N."/>
        </authorList>
    </citation>
    <scope>NUCLEOTIDE SEQUENCE [LARGE SCALE GENOMIC DNA]</scope>
    <source>
        <strain evidence="1 2">SBC82</strain>
    </source>
</reference>
<dbReference type="EMBL" id="CP030840">
    <property type="protein sequence ID" value="AXC13538.1"/>
    <property type="molecule type" value="Genomic_DNA"/>
</dbReference>
<evidence type="ECO:0000313" key="2">
    <source>
        <dbReference type="Proteomes" id="UP000253606"/>
    </source>
</evidence>
<name>A0A2Z5G360_9BACT</name>
<dbReference type="AlphaFoldDB" id="A0A2Z5G360"/>
<proteinExistence type="predicted"/>
<sequence length="53" mass="5469">MLVETGQAVVAVLDARLRARSGAEPCVVVALLAGDQIGSALIVEAATGHEHFR</sequence>
<dbReference type="Proteomes" id="UP000253606">
    <property type="component" value="Chromosome"/>
</dbReference>